<sequence>MTSPLGFNITDNMEIFTGLIVLIAYCCSLAISNGNEFGGCSQTNNNFQYTYRTSYHFQPFRNWINDPNGPMYYKGFYHLFYQYNPLGAVFGDIMIWGHSASYDLINWFHLNHAICPSEPYDINSCWSGSTTILPGSKPFILYTGIDANGRQVQNLAMPKNLSDPLLKEWAKFSGNPVMTPPKGVKVDDFRDPTTAWQGSDGEWRVIVGSQINNQGMAILYRSKDFMHWTKFQNPLYSSERTGMWECPDFYPVSINGTNGVDTSVLNPSVKHVIKASFNSHDYYMLGTYNPQMEKFFPHTDFEGTSLDLRYDYGKFYASKTFFDNVKNRRILWGWVNESDSRQDDIEKGWSGVQSIPRQIWLDLNGKQLLQWPVEEIETLRGKQASINDKKLESGSVFEVSGITASQVDVEVVFELPELEEADEFINPGLVDPQLLCNDKNALISSRLGPFGLLALATEKLTEQTAIFFQIFRGHNRSIVLMCSDQSRSSLRKDVDKTTYGAFVDIDAHQEKISLRSLIDNSMIESFGGGGRTCITSRVYPQSATDKAAHLYVFNNGTLGVVISSLNAWSINKALIGEEESF</sequence>
<gene>
    <name evidence="7" type="ORF">Dsin_015688</name>
</gene>
<dbReference type="EMBL" id="JANJYJ010000005">
    <property type="protein sequence ID" value="KAK3210982.1"/>
    <property type="molecule type" value="Genomic_DNA"/>
</dbReference>
<dbReference type="GO" id="GO:0005975">
    <property type="term" value="P:carbohydrate metabolic process"/>
    <property type="evidence" value="ECO:0007669"/>
    <property type="project" value="InterPro"/>
</dbReference>
<dbReference type="FunFam" id="2.60.120.560:FF:000002">
    <property type="entry name" value="Beta-fructofuranosidase, insoluble isoenzyme CWINV1"/>
    <property type="match status" value="1"/>
</dbReference>
<evidence type="ECO:0000256" key="3">
    <source>
        <dbReference type="ARBA" id="ARBA00023295"/>
    </source>
</evidence>
<organism evidence="7 8">
    <name type="scientific">Dipteronia sinensis</name>
    <dbReference type="NCBI Taxonomy" id="43782"/>
    <lineage>
        <taxon>Eukaryota</taxon>
        <taxon>Viridiplantae</taxon>
        <taxon>Streptophyta</taxon>
        <taxon>Embryophyta</taxon>
        <taxon>Tracheophyta</taxon>
        <taxon>Spermatophyta</taxon>
        <taxon>Magnoliopsida</taxon>
        <taxon>eudicotyledons</taxon>
        <taxon>Gunneridae</taxon>
        <taxon>Pentapetalae</taxon>
        <taxon>rosids</taxon>
        <taxon>malvids</taxon>
        <taxon>Sapindales</taxon>
        <taxon>Sapindaceae</taxon>
        <taxon>Hippocastanoideae</taxon>
        <taxon>Acereae</taxon>
        <taxon>Dipteronia</taxon>
    </lineage>
</organism>
<evidence type="ECO:0000313" key="8">
    <source>
        <dbReference type="Proteomes" id="UP001281410"/>
    </source>
</evidence>
<feature type="domain" description="Glycosyl hydrolase family 32 N-terminal" evidence="5">
    <location>
        <begin position="56"/>
        <end position="372"/>
    </location>
</feature>
<accession>A0AAE0E504</accession>
<dbReference type="InterPro" id="IPR013320">
    <property type="entry name" value="ConA-like_dom_sf"/>
</dbReference>
<dbReference type="AlphaFoldDB" id="A0AAE0E504"/>
<dbReference type="GO" id="GO:0004553">
    <property type="term" value="F:hydrolase activity, hydrolyzing O-glycosyl compounds"/>
    <property type="evidence" value="ECO:0007669"/>
    <property type="project" value="InterPro"/>
</dbReference>
<dbReference type="SUPFAM" id="SSF75005">
    <property type="entry name" value="Arabinanase/levansucrase/invertase"/>
    <property type="match status" value="1"/>
</dbReference>
<evidence type="ECO:0000259" key="5">
    <source>
        <dbReference type="Pfam" id="PF00251"/>
    </source>
</evidence>
<dbReference type="PROSITE" id="PS00609">
    <property type="entry name" value="GLYCOSYL_HYDROL_F32"/>
    <property type="match status" value="1"/>
</dbReference>
<dbReference type="Pfam" id="PF08244">
    <property type="entry name" value="Glyco_hydro_32C"/>
    <property type="match status" value="1"/>
</dbReference>
<comment type="similarity">
    <text evidence="1 4">Belongs to the glycosyl hydrolase 32 family.</text>
</comment>
<dbReference type="CDD" id="cd18624">
    <property type="entry name" value="GH32_Fruct1-like"/>
    <property type="match status" value="1"/>
</dbReference>
<dbReference type="Proteomes" id="UP001281410">
    <property type="component" value="Unassembled WGS sequence"/>
</dbReference>
<dbReference type="InterPro" id="IPR018053">
    <property type="entry name" value="Glyco_hydro_32_AS"/>
</dbReference>
<evidence type="ECO:0000313" key="7">
    <source>
        <dbReference type="EMBL" id="KAK3210982.1"/>
    </source>
</evidence>
<feature type="domain" description="Glycosyl hydrolase family 32 C-terminal" evidence="6">
    <location>
        <begin position="375"/>
        <end position="569"/>
    </location>
</feature>
<dbReference type="SMART" id="SM00640">
    <property type="entry name" value="Glyco_32"/>
    <property type="match status" value="1"/>
</dbReference>
<evidence type="ECO:0000259" key="6">
    <source>
        <dbReference type="Pfam" id="PF08244"/>
    </source>
</evidence>
<dbReference type="InterPro" id="IPR023296">
    <property type="entry name" value="Glyco_hydro_beta-prop_sf"/>
</dbReference>
<name>A0AAE0E504_9ROSI</name>
<dbReference type="Gene3D" id="2.115.10.20">
    <property type="entry name" value="Glycosyl hydrolase domain, family 43"/>
    <property type="match status" value="1"/>
</dbReference>
<protein>
    <submittedName>
        <fullName evidence="7">Uncharacterized protein</fullName>
    </submittedName>
</protein>
<dbReference type="InterPro" id="IPR050551">
    <property type="entry name" value="Fructan_Metab_Enzymes"/>
</dbReference>
<dbReference type="Gene3D" id="2.60.120.560">
    <property type="entry name" value="Exo-inulinase, domain 1"/>
    <property type="match status" value="1"/>
</dbReference>
<keyword evidence="3 4" id="KW-0326">Glycosidase</keyword>
<keyword evidence="2 4" id="KW-0378">Hydrolase</keyword>
<evidence type="ECO:0000256" key="4">
    <source>
        <dbReference type="RuleBase" id="RU362110"/>
    </source>
</evidence>
<evidence type="ECO:0000256" key="1">
    <source>
        <dbReference type="ARBA" id="ARBA00009902"/>
    </source>
</evidence>
<dbReference type="Pfam" id="PF00251">
    <property type="entry name" value="Glyco_hydro_32N"/>
    <property type="match status" value="1"/>
</dbReference>
<dbReference type="FunFam" id="2.115.10.20:FF:000001">
    <property type="entry name" value="Beta-fructofuranosidase, insoluble isoenzyme CWINV1"/>
    <property type="match status" value="1"/>
</dbReference>
<proteinExistence type="inferred from homology"/>
<comment type="caution">
    <text evidence="7">The sequence shown here is derived from an EMBL/GenBank/DDBJ whole genome shotgun (WGS) entry which is preliminary data.</text>
</comment>
<keyword evidence="8" id="KW-1185">Reference proteome</keyword>
<dbReference type="SUPFAM" id="SSF49899">
    <property type="entry name" value="Concanavalin A-like lectins/glucanases"/>
    <property type="match status" value="1"/>
</dbReference>
<reference evidence="7" key="1">
    <citation type="journal article" date="2023" name="Plant J.">
        <title>Genome sequences and population genomics provide insights into the demographic history, inbreeding, and mutation load of two 'living fossil' tree species of Dipteronia.</title>
        <authorList>
            <person name="Feng Y."/>
            <person name="Comes H.P."/>
            <person name="Chen J."/>
            <person name="Zhu S."/>
            <person name="Lu R."/>
            <person name="Zhang X."/>
            <person name="Li P."/>
            <person name="Qiu J."/>
            <person name="Olsen K.M."/>
            <person name="Qiu Y."/>
        </authorList>
    </citation>
    <scope>NUCLEOTIDE SEQUENCE</scope>
    <source>
        <strain evidence="7">NBL</strain>
    </source>
</reference>
<dbReference type="InterPro" id="IPR013148">
    <property type="entry name" value="Glyco_hydro_32_N"/>
</dbReference>
<dbReference type="InterPro" id="IPR001362">
    <property type="entry name" value="Glyco_hydro_32"/>
</dbReference>
<dbReference type="PANTHER" id="PTHR31953">
    <property type="entry name" value="BETA-FRUCTOFURANOSIDASE, INSOLUBLE ISOENZYME CWINV1-RELATED"/>
    <property type="match status" value="1"/>
</dbReference>
<dbReference type="InterPro" id="IPR013189">
    <property type="entry name" value="Glyco_hydro_32_C"/>
</dbReference>
<evidence type="ECO:0000256" key="2">
    <source>
        <dbReference type="ARBA" id="ARBA00022801"/>
    </source>
</evidence>